<reference evidence="3" key="1">
    <citation type="submission" date="2016-10" db="EMBL/GenBank/DDBJ databases">
        <authorList>
            <person name="Varghese N."/>
            <person name="Submissions S."/>
        </authorList>
    </citation>
    <scope>NUCLEOTIDE SEQUENCE [LARGE SCALE GENOMIC DNA]</scope>
    <source>
        <strain evidence="3">DSM 17038</strain>
    </source>
</reference>
<dbReference type="RefSeq" id="WP_092471254.1">
    <property type="nucleotide sequence ID" value="NZ_FOOX01000006.1"/>
</dbReference>
<accession>A0A1I2SYH8</accession>
<dbReference type="OrthoDB" id="9809318at2"/>
<dbReference type="GO" id="GO:0003677">
    <property type="term" value="F:DNA binding"/>
    <property type="evidence" value="ECO:0007669"/>
    <property type="project" value="UniProtKB-KW"/>
</dbReference>
<feature type="domain" description="HTH LytTR-type" evidence="1">
    <location>
        <begin position="29"/>
        <end position="119"/>
    </location>
</feature>
<keyword evidence="2" id="KW-0238">DNA-binding</keyword>
<dbReference type="InterPro" id="IPR007492">
    <property type="entry name" value="LytTR_DNA-bd_dom"/>
</dbReference>
<dbReference type="EMBL" id="FOOX01000006">
    <property type="protein sequence ID" value="SFG56979.1"/>
    <property type="molecule type" value="Genomic_DNA"/>
</dbReference>
<dbReference type="GO" id="GO:0000156">
    <property type="term" value="F:phosphorelay response regulator activity"/>
    <property type="evidence" value="ECO:0007669"/>
    <property type="project" value="InterPro"/>
</dbReference>
<evidence type="ECO:0000313" key="3">
    <source>
        <dbReference type="Proteomes" id="UP000199337"/>
    </source>
</evidence>
<gene>
    <name evidence="2" type="ORF">SAMN05660649_02039</name>
</gene>
<dbReference type="Proteomes" id="UP000199337">
    <property type="component" value="Unassembled WGS sequence"/>
</dbReference>
<evidence type="ECO:0000313" key="2">
    <source>
        <dbReference type="EMBL" id="SFG56979.1"/>
    </source>
</evidence>
<sequence length="120" mass="14022">MNITGFSCAECDNIICFKQGYEKIFLLKDEIIMFATSDRRVDIYTLRGKHTVSASLSEIEKKLNDAGFFRSHQSYLINIKMVKKVSNKADKRYIEFHNTRETALISKSNERKLYEMVKII</sequence>
<evidence type="ECO:0000259" key="1">
    <source>
        <dbReference type="PROSITE" id="PS50930"/>
    </source>
</evidence>
<dbReference type="PROSITE" id="PS50930">
    <property type="entry name" value="HTH_LYTTR"/>
    <property type="match status" value="1"/>
</dbReference>
<dbReference type="Gene3D" id="2.40.50.1020">
    <property type="entry name" value="LytTr DNA-binding domain"/>
    <property type="match status" value="1"/>
</dbReference>
<proteinExistence type="predicted"/>
<protein>
    <submittedName>
        <fullName evidence="2">LytTr DNA-binding domain-containing protein</fullName>
    </submittedName>
</protein>
<keyword evidence="3" id="KW-1185">Reference proteome</keyword>
<dbReference type="PANTHER" id="PTHR37299:SF1">
    <property type="entry name" value="STAGE 0 SPORULATION PROTEIN A HOMOLOG"/>
    <property type="match status" value="1"/>
</dbReference>
<dbReference type="Pfam" id="PF04397">
    <property type="entry name" value="LytTR"/>
    <property type="match status" value="1"/>
</dbReference>
<dbReference type="PANTHER" id="PTHR37299">
    <property type="entry name" value="TRANSCRIPTIONAL REGULATOR-RELATED"/>
    <property type="match status" value="1"/>
</dbReference>
<dbReference type="STRING" id="341036.SAMN05660649_02039"/>
<organism evidence="2 3">
    <name type="scientific">Desulfotruncus arcticus DSM 17038</name>
    <dbReference type="NCBI Taxonomy" id="1121424"/>
    <lineage>
        <taxon>Bacteria</taxon>
        <taxon>Bacillati</taxon>
        <taxon>Bacillota</taxon>
        <taxon>Clostridia</taxon>
        <taxon>Eubacteriales</taxon>
        <taxon>Desulfallaceae</taxon>
        <taxon>Desulfotruncus</taxon>
    </lineage>
</organism>
<dbReference type="InterPro" id="IPR046947">
    <property type="entry name" value="LytR-like"/>
</dbReference>
<dbReference type="SMART" id="SM00850">
    <property type="entry name" value="LytTR"/>
    <property type="match status" value="1"/>
</dbReference>
<name>A0A1I2SYH8_9FIRM</name>
<dbReference type="AlphaFoldDB" id="A0A1I2SYH8"/>